<keyword evidence="3" id="KW-1185">Reference proteome</keyword>
<keyword evidence="1" id="KW-0472">Membrane</keyword>
<dbReference type="AlphaFoldDB" id="A0A6I4NQ37"/>
<dbReference type="EMBL" id="WSTB01000002">
    <property type="protein sequence ID" value="MWB93799.1"/>
    <property type="molecule type" value="Genomic_DNA"/>
</dbReference>
<dbReference type="RefSeq" id="WP_160373718.1">
    <property type="nucleotide sequence ID" value="NZ_WSTB01000002.1"/>
</dbReference>
<proteinExistence type="predicted"/>
<evidence type="ECO:0000313" key="2">
    <source>
        <dbReference type="EMBL" id="MWB93799.1"/>
    </source>
</evidence>
<feature type="transmembrane region" description="Helical" evidence="1">
    <location>
        <begin position="295"/>
        <end position="315"/>
    </location>
</feature>
<keyword evidence="1" id="KW-1133">Transmembrane helix</keyword>
<accession>A0A6I4NQ37</accession>
<evidence type="ECO:0000256" key="1">
    <source>
        <dbReference type="SAM" id="Phobius"/>
    </source>
</evidence>
<evidence type="ECO:0000313" key="3">
    <source>
        <dbReference type="Proteomes" id="UP000471501"/>
    </source>
</evidence>
<reference evidence="2 3" key="1">
    <citation type="submission" date="2019-12" db="EMBL/GenBank/DDBJ databases">
        <authorList>
            <person name="Kim Y.S."/>
        </authorList>
    </citation>
    <scope>NUCLEOTIDE SEQUENCE [LARGE SCALE GENOMIC DNA]</scope>
    <source>
        <strain evidence="2 3">GA093</strain>
    </source>
</reference>
<dbReference type="Proteomes" id="UP000471501">
    <property type="component" value="Unassembled WGS sequence"/>
</dbReference>
<sequence length="327" mass="37130">MSTKVPHNNEDQEIDLAQISKKIGNFFDRISASVFRTIQFFIHNWIIVLILVVAGFGIGMFLDKTQKSYDNQVIVKPNFGSVDYLYSKVDLIQSKIQIQDTVFFKSIGISGVPKLTKISIEPIVDVFKFVNNNEQNLEVLKLITANGDLKSVIKETTTTKNYPYYIITFSTKGLSKDGNLAKALLNYINSSKYYADIQKISINNIRQKIKQNEEIVSQIDGILLKISSSGNANQDKLVYNNENMQLNDIIKTKDELLRENANFKVDLITSDKIVKDSSVVTNMESTSSIKGRLKIILPVLFVLIYLFSLRSVRFYKKQAALDKIKKS</sequence>
<gene>
    <name evidence="2" type="ORF">GON26_05465</name>
</gene>
<protein>
    <recommendedName>
        <fullName evidence="4">Chain length determinant protein</fullName>
    </recommendedName>
</protein>
<evidence type="ECO:0008006" key="4">
    <source>
        <dbReference type="Google" id="ProtNLM"/>
    </source>
</evidence>
<name>A0A6I4NQ37_9FLAO</name>
<organism evidence="2 3">
    <name type="scientific">Flavobacterium hydrocarbonoxydans</name>
    <dbReference type="NCBI Taxonomy" id="2683249"/>
    <lineage>
        <taxon>Bacteria</taxon>
        <taxon>Pseudomonadati</taxon>
        <taxon>Bacteroidota</taxon>
        <taxon>Flavobacteriia</taxon>
        <taxon>Flavobacteriales</taxon>
        <taxon>Flavobacteriaceae</taxon>
        <taxon>Flavobacterium</taxon>
    </lineage>
</organism>
<comment type="caution">
    <text evidence="2">The sequence shown here is derived from an EMBL/GenBank/DDBJ whole genome shotgun (WGS) entry which is preliminary data.</text>
</comment>
<keyword evidence="1" id="KW-0812">Transmembrane</keyword>
<feature type="transmembrane region" description="Helical" evidence="1">
    <location>
        <begin position="40"/>
        <end position="62"/>
    </location>
</feature>